<dbReference type="Gene3D" id="1.10.1760.20">
    <property type="match status" value="1"/>
</dbReference>
<dbReference type="Proteomes" id="UP000277811">
    <property type="component" value="Unassembled WGS sequence"/>
</dbReference>
<dbReference type="PANTHER" id="PTHR41324:SF1">
    <property type="entry name" value="DUF2232 DOMAIN-CONTAINING PROTEIN"/>
    <property type="match status" value="1"/>
</dbReference>
<dbReference type="Pfam" id="PF09991">
    <property type="entry name" value="DUF2232"/>
    <property type="match status" value="1"/>
</dbReference>
<feature type="transmembrane region" description="Helical" evidence="1">
    <location>
        <begin position="76"/>
        <end position="94"/>
    </location>
</feature>
<keyword evidence="1" id="KW-0472">Membrane</keyword>
<evidence type="ECO:0000313" key="2">
    <source>
        <dbReference type="EMBL" id="VBB07526.1"/>
    </source>
</evidence>
<dbReference type="EMBL" id="UPPP01000075">
    <property type="protein sequence ID" value="VBB07526.1"/>
    <property type="molecule type" value="Genomic_DNA"/>
</dbReference>
<keyword evidence="1" id="KW-0812">Transmembrane</keyword>
<name>A0A498R4B1_9FIRM</name>
<feature type="transmembrane region" description="Helical" evidence="1">
    <location>
        <begin position="247"/>
        <end position="271"/>
    </location>
</feature>
<gene>
    <name evidence="2" type="ORF">LUCI_2775</name>
</gene>
<feature type="transmembrane region" description="Helical" evidence="1">
    <location>
        <begin position="283"/>
        <end position="308"/>
    </location>
</feature>
<dbReference type="PANTHER" id="PTHR41324">
    <property type="entry name" value="MEMBRANE PROTEIN-RELATED"/>
    <property type="match status" value="1"/>
</dbReference>
<accession>A0A498R4B1</accession>
<proteinExistence type="predicted"/>
<organism evidence="2 3">
    <name type="scientific">Lucifera butyrica</name>
    <dbReference type="NCBI Taxonomy" id="1351585"/>
    <lineage>
        <taxon>Bacteria</taxon>
        <taxon>Bacillati</taxon>
        <taxon>Bacillota</taxon>
        <taxon>Negativicutes</taxon>
        <taxon>Veillonellales</taxon>
        <taxon>Veillonellaceae</taxon>
        <taxon>Lucifera</taxon>
    </lineage>
</organism>
<keyword evidence="3" id="KW-1185">Reference proteome</keyword>
<feature type="transmembrane region" description="Helical" evidence="1">
    <location>
        <begin position="215"/>
        <end position="235"/>
    </location>
</feature>
<evidence type="ECO:0008006" key="4">
    <source>
        <dbReference type="Google" id="ProtNLM"/>
    </source>
</evidence>
<dbReference type="RefSeq" id="WP_122628452.1">
    <property type="nucleotide sequence ID" value="NZ_UPPP01000075.1"/>
</dbReference>
<feature type="transmembrane region" description="Helical" evidence="1">
    <location>
        <begin position="12"/>
        <end position="40"/>
    </location>
</feature>
<keyword evidence="1" id="KW-1133">Transmembrane helix</keyword>
<evidence type="ECO:0000256" key="1">
    <source>
        <dbReference type="SAM" id="Phobius"/>
    </source>
</evidence>
<protein>
    <recommendedName>
        <fullName evidence="4">DUF2232 domain-containing protein</fullName>
    </recommendedName>
</protein>
<dbReference type="OrthoDB" id="2987886at2"/>
<feature type="transmembrane region" description="Helical" evidence="1">
    <location>
        <begin position="52"/>
        <end position="70"/>
    </location>
</feature>
<feature type="transmembrane region" description="Helical" evidence="1">
    <location>
        <begin position="106"/>
        <end position="128"/>
    </location>
</feature>
<feature type="transmembrane region" description="Helical" evidence="1">
    <location>
        <begin position="175"/>
        <end position="195"/>
    </location>
</feature>
<evidence type="ECO:0000313" key="3">
    <source>
        <dbReference type="Proteomes" id="UP000277811"/>
    </source>
</evidence>
<reference evidence="2 3" key="1">
    <citation type="submission" date="2018-06" db="EMBL/GenBank/DDBJ databases">
        <authorList>
            <person name="Strepis N."/>
        </authorList>
    </citation>
    <scope>NUCLEOTIDE SEQUENCE [LARGE SCALE GENOMIC DNA]</scope>
    <source>
        <strain evidence="2">LUCI</strain>
    </source>
</reference>
<dbReference type="AlphaFoldDB" id="A0A498R4B1"/>
<dbReference type="InterPro" id="IPR018710">
    <property type="entry name" value="DUF2232"/>
</dbReference>
<sequence>MHQTKTVSMTEGGVLAAIAVVFAMISAYIPVLGSFVNLIWPVPIILLGVRHGYRWSIMATVVSGVIIAITMHPLHAVTVVVGFGLIGIALGHAFRMDAGPFKSMLWGSIASLISKIAVFYIAFLVMGVNPLTTQVSAMSEAVNQAVAIYRNFGMKEAELTKLADTMNALVGYMKIIFPAGLILASVVDTYLNFVIARKVLKKLGHHVKSFPPFKLWSIPAYVAYAFFLSVVLTFWGNAQQLTMVYRVGLNLQVILSIFLLIQGLALFYFLADKYNLSRITRSIILVLVFTNGLFLQILVLSGAFDIAFDYRRLRYPRS</sequence>